<comment type="caution">
    <text evidence="11">The sequence shown here is derived from an EMBL/GenBank/DDBJ whole genome shotgun (WGS) entry which is preliminary data.</text>
</comment>
<dbReference type="GO" id="GO:0004830">
    <property type="term" value="F:tryptophan-tRNA ligase activity"/>
    <property type="evidence" value="ECO:0007669"/>
    <property type="project" value="UniProtKB-UniRule"/>
</dbReference>
<evidence type="ECO:0000256" key="1">
    <source>
        <dbReference type="ARBA" id="ARBA00005594"/>
    </source>
</evidence>
<dbReference type="InterPro" id="IPR014729">
    <property type="entry name" value="Rossmann-like_a/b/a_fold"/>
</dbReference>
<evidence type="ECO:0000256" key="10">
    <source>
        <dbReference type="RuleBase" id="RU363036"/>
    </source>
</evidence>
<dbReference type="RefSeq" id="WP_215873256.1">
    <property type="nucleotide sequence ID" value="NZ_JAAXYO010000196.1"/>
</dbReference>
<evidence type="ECO:0000256" key="2">
    <source>
        <dbReference type="ARBA" id="ARBA00013161"/>
    </source>
</evidence>
<comment type="similarity">
    <text evidence="1 10">Belongs to the class-I aminoacyl-tRNA synthetase family.</text>
</comment>
<keyword evidence="6 10" id="KW-0648">Protein biosynthesis</keyword>
<dbReference type="InterPro" id="IPR002306">
    <property type="entry name" value="Trp-tRNA-ligase"/>
</dbReference>
<dbReference type="EC" id="6.1.1.2" evidence="2 9"/>
<dbReference type="PANTHER" id="PTHR43766">
    <property type="entry name" value="TRYPTOPHAN--TRNA LIGASE, MITOCHONDRIAL"/>
    <property type="match status" value="1"/>
</dbReference>
<dbReference type="PRINTS" id="PR01039">
    <property type="entry name" value="TRNASYNTHTRP"/>
</dbReference>
<dbReference type="Proteomes" id="UP001197378">
    <property type="component" value="Unassembled WGS sequence"/>
</dbReference>
<keyword evidence="7 10" id="KW-0030">Aminoacyl-tRNA synthetase</keyword>
<dbReference type="GO" id="GO:0005524">
    <property type="term" value="F:ATP binding"/>
    <property type="evidence" value="ECO:0007669"/>
    <property type="project" value="UniProtKB-KW"/>
</dbReference>
<evidence type="ECO:0000256" key="6">
    <source>
        <dbReference type="ARBA" id="ARBA00022917"/>
    </source>
</evidence>
<dbReference type="AlphaFoldDB" id="A0AAE2YSH6"/>
<dbReference type="Gene3D" id="1.10.240.10">
    <property type="entry name" value="Tyrosyl-Transfer RNA Synthetase"/>
    <property type="match status" value="1"/>
</dbReference>
<dbReference type="PROSITE" id="PS00178">
    <property type="entry name" value="AA_TRNA_LIGASE_I"/>
    <property type="match status" value="1"/>
</dbReference>
<dbReference type="PANTHER" id="PTHR43766:SF1">
    <property type="entry name" value="TRYPTOPHAN--TRNA LIGASE, MITOCHONDRIAL"/>
    <property type="match status" value="1"/>
</dbReference>
<dbReference type="GO" id="GO:0006436">
    <property type="term" value="P:tryptophanyl-tRNA aminoacylation"/>
    <property type="evidence" value="ECO:0007669"/>
    <property type="project" value="UniProtKB-UniRule"/>
</dbReference>
<evidence type="ECO:0000256" key="4">
    <source>
        <dbReference type="ARBA" id="ARBA00022741"/>
    </source>
</evidence>
<evidence type="ECO:0000313" key="11">
    <source>
        <dbReference type="EMBL" id="MBU2789341.1"/>
    </source>
</evidence>
<proteinExistence type="inferred from homology"/>
<dbReference type="EMBL" id="JAAXYO010000196">
    <property type="protein sequence ID" value="MBU2789341.1"/>
    <property type="molecule type" value="Genomic_DNA"/>
</dbReference>
<evidence type="ECO:0000256" key="5">
    <source>
        <dbReference type="ARBA" id="ARBA00022840"/>
    </source>
</evidence>
<dbReference type="Gene3D" id="3.40.50.620">
    <property type="entry name" value="HUPs"/>
    <property type="match status" value="1"/>
</dbReference>
<dbReference type="InterPro" id="IPR002305">
    <property type="entry name" value="aa-tRNA-synth_Ic"/>
</dbReference>
<evidence type="ECO:0000256" key="9">
    <source>
        <dbReference type="NCBIfam" id="TIGR00233"/>
    </source>
</evidence>
<gene>
    <name evidence="11" type="ORF">HFQ13_14215</name>
</gene>
<reference evidence="11" key="1">
    <citation type="journal article" date="2021" name="ISME J.">
        <title>Genomic evolution of the class Acidithiobacillia: deep-branching Proteobacteria living in extreme acidic conditions.</title>
        <authorList>
            <person name="Moya-Beltran A."/>
            <person name="Beard S."/>
            <person name="Rojas-Villalobos C."/>
            <person name="Issotta F."/>
            <person name="Gallardo Y."/>
            <person name="Ulloa R."/>
            <person name="Giaveno A."/>
            <person name="Degli Esposti M."/>
            <person name="Johnson D.B."/>
            <person name="Quatrini R."/>
        </authorList>
    </citation>
    <scope>NUCLEOTIDE SEQUENCE</scope>
    <source>
        <strain evidence="11">VAN18-1</strain>
    </source>
</reference>
<dbReference type="CDD" id="cd00806">
    <property type="entry name" value="TrpRS_core"/>
    <property type="match status" value="1"/>
</dbReference>
<evidence type="ECO:0000256" key="3">
    <source>
        <dbReference type="ARBA" id="ARBA00022598"/>
    </source>
</evidence>
<keyword evidence="3 10" id="KW-0436">Ligase</keyword>
<dbReference type="NCBIfam" id="TIGR00233">
    <property type="entry name" value="trpS"/>
    <property type="match status" value="1"/>
</dbReference>
<name>A0AAE2YSH6_9PROT</name>
<dbReference type="InterPro" id="IPR050203">
    <property type="entry name" value="Trp-tRNA_synthetase"/>
</dbReference>
<evidence type="ECO:0000256" key="8">
    <source>
        <dbReference type="ARBA" id="ARBA00049929"/>
    </source>
</evidence>
<dbReference type="GO" id="GO:0005829">
    <property type="term" value="C:cytosol"/>
    <property type="evidence" value="ECO:0007669"/>
    <property type="project" value="TreeGrafter"/>
</dbReference>
<protein>
    <recommendedName>
        <fullName evidence="2 9">Tryptophan--tRNA ligase</fullName>
        <ecNumber evidence="2 9">6.1.1.2</ecNumber>
    </recommendedName>
</protein>
<dbReference type="SUPFAM" id="SSF52374">
    <property type="entry name" value="Nucleotidylyl transferase"/>
    <property type="match status" value="1"/>
</dbReference>
<dbReference type="NCBIfam" id="NF008922">
    <property type="entry name" value="PRK12283.1"/>
    <property type="match status" value="1"/>
</dbReference>
<keyword evidence="5 10" id="KW-0067">ATP-binding</keyword>
<organism evidence="11 12">
    <name type="scientific">Igneacidithiobacillus copahuensis</name>
    <dbReference type="NCBI Taxonomy" id="2724909"/>
    <lineage>
        <taxon>Bacteria</taxon>
        <taxon>Pseudomonadati</taxon>
        <taxon>Pseudomonadota</taxon>
        <taxon>Acidithiobacillia</taxon>
        <taxon>Acidithiobacillales</taxon>
        <taxon>Acidithiobacillaceae</taxon>
        <taxon>Igneacidithiobacillus</taxon>
    </lineage>
</organism>
<keyword evidence="4 10" id="KW-0547">Nucleotide-binding</keyword>
<keyword evidence="12" id="KW-1185">Reference proteome</keyword>
<accession>A0AAE2YSH6</accession>
<dbReference type="Pfam" id="PF00579">
    <property type="entry name" value="tRNA-synt_1b"/>
    <property type="match status" value="2"/>
</dbReference>
<evidence type="ECO:0000256" key="7">
    <source>
        <dbReference type="ARBA" id="ARBA00023146"/>
    </source>
</evidence>
<comment type="catalytic activity">
    <reaction evidence="8">
        <text>tRNA(Trp) + L-tryptophan + ATP = L-tryptophyl-tRNA(Trp) + AMP + diphosphate + H(+)</text>
        <dbReference type="Rhea" id="RHEA:24080"/>
        <dbReference type="Rhea" id="RHEA-COMP:9671"/>
        <dbReference type="Rhea" id="RHEA-COMP:9705"/>
        <dbReference type="ChEBI" id="CHEBI:15378"/>
        <dbReference type="ChEBI" id="CHEBI:30616"/>
        <dbReference type="ChEBI" id="CHEBI:33019"/>
        <dbReference type="ChEBI" id="CHEBI:57912"/>
        <dbReference type="ChEBI" id="CHEBI:78442"/>
        <dbReference type="ChEBI" id="CHEBI:78535"/>
        <dbReference type="ChEBI" id="CHEBI:456215"/>
        <dbReference type="EC" id="6.1.1.2"/>
    </reaction>
</comment>
<sequence length="399" mass="44738">MSATVVSGMRPTGRLHLGHYHGVLKNWLRLQEQHESFFFVADLHALTTHYEHPEGIRQSTWDLLVEWLAVGLDPEKATLFVQSWVPQHAELALLLGMLTPLSWLERVPTFKDQQEQLRDRDLATFGFLGYPALMSADILLYDAAWVPVGADQVAHLEICRELARRFNSLYGRSQEDSEALAAGLRALGKKGKQQYQRLLERFQQDGDGSAVTQARELLDSAASINEATRILLLANLEGKGRTILSEPQPLLTEAAKMPGLDGRKMSKSYGNAIALREEPETVRKKLLTMPTDPARVGRHDPGDPERCPVWPLHQIYSHETTRAWVQEGCRSAGIGCVECKSVLVDKVLEEQEPIRARAEDWAARPERLREIAAHGAEKARARAEQTLIRVREVMGLDAG</sequence>
<dbReference type="InterPro" id="IPR001412">
    <property type="entry name" value="aa-tRNA-synth_I_CS"/>
</dbReference>
<evidence type="ECO:0000313" key="12">
    <source>
        <dbReference type="Proteomes" id="UP001197378"/>
    </source>
</evidence>
<dbReference type="FunFam" id="1.10.240.10:FF:000005">
    <property type="entry name" value="Tryptophan--tRNA ligase"/>
    <property type="match status" value="1"/>
</dbReference>